<protein>
    <submittedName>
        <fullName evidence="1">SusC/RagA family TonB-linked outer membrane protein</fullName>
    </submittedName>
</protein>
<evidence type="ECO:0000313" key="2">
    <source>
        <dbReference type="Proteomes" id="UP000307602"/>
    </source>
</evidence>
<dbReference type="OrthoDB" id="9768177at2"/>
<dbReference type="InterPro" id="IPR008969">
    <property type="entry name" value="CarboxyPept-like_regulatory"/>
</dbReference>
<dbReference type="NCBIfam" id="TIGR04056">
    <property type="entry name" value="OMP_RagA_SusC"/>
    <property type="match status" value="1"/>
</dbReference>
<dbReference type="InterPro" id="IPR037066">
    <property type="entry name" value="Plug_dom_sf"/>
</dbReference>
<dbReference type="Gene3D" id="2.170.130.10">
    <property type="entry name" value="TonB-dependent receptor, plug domain"/>
    <property type="match status" value="1"/>
</dbReference>
<sequence>MLTINDLTMIKTKTLYLVLITIFFMKPFAGIAQEVNELNEVSATITNKSGDGLKDVLIQASNSKNTTLTNENGVFRLKIQEEDILIISRLGYEESVIYIDNGSLENETIVLKQFGVIQPEEAINISLGNLPFERITGSVERITGDELSDFPTAFVQEALAGRLSGLTSNYNDALPTAEGFGNSIRRQGAGQILVDGVPVTNIVLTPAEVDDVVIAKDYGSSFMFGTLGAPGAIIVNSKHGLPGGRSIKFKSRTGVRTPTFLPNVMNAQDYAKNYNTALVNDGFAPIYSQNDINDYTTGENPVRNPNNNYYDDLVDGVSTYSHVTGDFSGGNKNVQYFSHLGFYNTNGIESVGDGRKLTRLRLNNNVQIKFSEKGAVNLGIGGSFNKRKEPALNANSAFNTMYNYPANALPYKINDTIYGRTPEYGTNLLVGLAHGSIIEDERRDAFARIGLDLDLSELTKGLTFKALVGMYTLNILSKRRDPRVNMAEPVFTLNNDGSYTTTFRNYTRGNNENDWVRAGDRVDRSQFINANLHYNRDFSDDHKVIADVIFSNQEITGSQLVQNTIFRNLGLRVNYLLKQKYVLEGKLMNSPIRQLSQDERSKINYDAGFAWLMHKENFFAGTSWLNFLKLRANFGVQSRPVSQFFISENLYGGLGSGQFGINGKTSSGGGNIRVFTASGDIRTPKQEYLSIGVDFQMANSKINGQLNYFNIRNYDQIGFFNGFYAILPSNFSPLVNKGDTRFRGIDGSISYNNKIGNLSYKFGVNAMYGESYATEFDYINYPAGEEQRNITGNKGGRILGLEADGIFQNDTEVANAIPQLFGEVKPGDIRYKDFNNDGVIDEKDIHEIGNAPRFSYGVNYMMQYKNWSFSVHGDGVLGGDYVETLHWNRGTNNYTKEIANSWPVSNSLPKLTTLSNSNNYRNSSFWLKNAGYFNVRSIMVAYSLPQAFLKNIGVKDFSFSAASKNPFVISSNKDRYMPSRNKGYLEHPVLKAFELGIQVTF</sequence>
<proteinExistence type="predicted"/>
<keyword evidence="2" id="KW-1185">Reference proteome</keyword>
<dbReference type="InterPro" id="IPR023996">
    <property type="entry name" value="TonB-dep_OMP_SusC/RagA"/>
</dbReference>
<dbReference type="AlphaFoldDB" id="A0A4S1E1I8"/>
<evidence type="ECO:0000313" key="1">
    <source>
        <dbReference type="EMBL" id="TGV04193.1"/>
    </source>
</evidence>
<reference evidence="1 2" key="1">
    <citation type="submission" date="2019-04" db="EMBL/GenBank/DDBJ databases">
        <authorList>
            <person name="Liu A."/>
        </authorList>
    </citation>
    <scope>NUCLEOTIDE SEQUENCE [LARGE SCALE GENOMIC DNA]</scope>
    <source>
        <strain evidence="1 2">RZ03</strain>
    </source>
</reference>
<accession>A0A4S1E1I8</accession>
<dbReference type="SUPFAM" id="SSF56935">
    <property type="entry name" value="Porins"/>
    <property type="match status" value="1"/>
</dbReference>
<organism evidence="1 2">
    <name type="scientific">Flavivirga rizhaonensis</name>
    <dbReference type="NCBI Taxonomy" id="2559571"/>
    <lineage>
        <taxon>Bacteria</taxon>
        <taxon>Pseudomonadati</taxon>
        <taxon>Bacteroidota</taxon>
        <taxon>Flavobacteriia</taxon>
        <taxon>Flavobacteriales</taxon>
        <taxon>Flavobacteriaceae</taxon>
        <taxon>Flavivirga</taxon>
    </lineage>
</organism>
<dbReference type="Proteomes" id="UP000307602">
    <property type="component" value="Unassembled WGS sequence"/>
</dbReference>
<comment type="caution">
    <text evidence="1">The sequence shown here is derived from an EMBL/GenBank/DDBJ whole genome shotgun (WGS) entry which is preliminary data.</text>
</comment>
<dbReference type="EMBL" id="SRSO01000003">
    <property type="protein sequence ID" value="TGV04193.1"/>
    <property type="molecule type" value="Genomic_DNA"/>
</dbReference>
<name>A0A4S1E1I8_9FLAO</name>
<dbReference type="SUPFAM" id="SSF49464">
    <property type="entry name" value="Carboxypeptidase regulatory domain-like"/>
    <property type="match status" value="1"/>
</dbReference>
<gene>
    <name evidence="1" type="ORF">EM932_03380</name>
</gene>